<gene>
    <name evidence="1" type="ORF">BFJ72_g11378</name>
</gene>
<evidence type="ECO:0000313" key="1">
    <source>
        <dbReference type="EMBL" id="RKL30813.1"/>
    </source>
</evidence>
<evidence type="ECO:0000313" key="2">
    <source>
        <dbReference type="Proteomes" id="UP000283569"/>
    </source>
</evidence>
<dbReference type="AlphaFoldDB" id="A0A420SNG4"/>
<comment type="caution">
    <text evidence="1">The sequence shown here is derived from an EMBL/GenBank/DDBJ whole genome shotgun (WGS) entry which is preliminary data.</text>
</comment>
<dbReference type="EMBL" id="MRDB01000050">
    <property type="protein sequence ID" value="RKL30813.1"/>
    <property type="molecule type" value="Genomic_DNA"/>
</dbReference>
<dbReference type="Proteomes" id="UP000283569">
    <property type="component" value="Unassembled WGS sequence"/>
</dbReference>
<accession>A0A420SNG4</accession>
<name>A0A420SNG4_GIBIN</name>
<sequence>MSDEADRTSEHAHWQCIRCANAKKPNVNKMADQACVHCKTDRQPGAAALDKEFNIIGQLVKTTREVWAWNPERLVRSGANGKGTEEGK</sequence>
<proteinExistence type="predicted"/>
<protein>
    <recommendedName>
        <fullName evidence="3">RanBP2-type domain-containing protein</fullName>
    </recommendedName>
</protein>
<organism evidence="1 2">
    <name type="scientific">Gibberella intermedia</name>
    <name type="common">Bulb rot disease fungus</name>
    <name type="synonym">Fusarium proliferatum</name>
    <dbReference type="NCBI Taxonomy" id="948311"/>
    <lineage>
        <taxon>Eukaryota</taxon>
        <taxon>Fungi</taxon>
        <taxon>Dikarya</taxon>
        <taxon>Ascomycota</taxon>
        <taxon>Pezizomycotina</taxon>
        <taxon>Sordariomycetes</taxon>
        <taxon>Hypocreomycetidae</taxon>
        <taxon>Hypocreales</taxon>
        <taxon>Nectriaceae</taxon>
        <taxon>Fusarium</taxon>
        <taxon>Fusarium fujikuroi species complex</taxon>
    </lineage>
</organism>
<reference evidence="1 2" key="1">
    <citation type="journal article" date="2018" name="Sci. Rep.">
        <title>Characterisation of pathogen-specific regions and novel effector candidates in Fusarium oxysporum f. sp. cepae.</title>
        <authorList>
            <person name="Armitage A.D."/>
            <person name="Taylor A."/>
            <person name="Sobczyk M.K."/>
            <person name="Baxter L."/>
            <person name="Greenfield B.P."/>
            <person name="Bates H.J."/>
            <person name="Wilson F."/>
            <person name="Jackson A.C."/>
            <person name="Ott S."/>
            <person name="Harrison R.J."/>
            <person name="Clarkson J.P."/>
        </authorList>
    </citation>
    <scope>NUCLEOTIDE SEQUENCE [LARGE SCALE GENOMIC DNA]</scope>
    <source>
        <strain evidence="1 2">Fp_A8</strain>
    </source>
</reference>
<evidence type="ECO:0008006" key="3">
    <source>
        <dbReference type="Google" id="ProtNLM"/>
    </source>
</evidence>